<dbReference type="InterPro" id="IPR011989">
    <property type="entry name" value="ARM-like"/>
</dbReference>
<evidence type="ECO:0000313" key="2">
    <source>
        <dbReference type="Proteomes" id="UP001163846"/>
    </source>
</evidence>
<gene>
    <name evidence="1" type="ORF">F5878DRAFT_694033</name>
</gene>
<evidence type="ECO:0008006" key="3">
    <source>
        <dbReference type="Google" id="ProtNLM"/>
    </source>
</evidence>
<accession>A0AA38P2J6</accession>
<name>A0AA38P2J6_9AGAR</name>
<dbReference type="Proteomes" id="UP001163846">
    <property type="component" value="Unassembled WGS sequence"/>
</dbReference>
<dbReference type="AlphaFoldDB" id="A0AA38P2J6"/>
<dbReference type="EMBL" id="MU806446">
    <property type="protein sequence ID" value="KAJ3835115.1"/>
    <property type="molecule type" value="Genomic_DNA"/>
</dbReference>
<reference evidence="1" key="1">
    <citation type="submission" date="2022-08" db="EMBL/GenBank/DDBJ databases">
        <authorList>
            <consortium name="DOE Joint Genome Institute"/>
            <person name="Min B."/>
            <person name="Riley R."/>
            <person name="Sierra-Patev S."/>
            <person name="Naranjo-Ortiz M."/>
            <person name="Looney B."/>
            <person name="Konkel Z."/>
            <person name="Slot J.C."/>
            <person name="Sakamoto Y."/>
            <person name="Steenwyk J.L."/>
            <person name="Rokas A."/>
            <person name="Carro J."/>
            <person name="Camarero S."/>
            <person name="Ferreira P."/>
            <person name="Molpeceres G."/>
            <person name="Ruiz-Duenas F.J."/>
            <person name="Serrano A."/>
            <person name="Henrissat B."/>
            <person name="Drula E."/>
            <person name="Hughes K.W."/>
            <person name="Mata J.L."/>
            <person name="Ishikawa N.K."/>
            <person name="Vargas-Isla R."/>
            <person name="Ushijima S."/>
            <person name="Smith C.A."/>
            <person name="Ahrendt S."/>
            <person name="Andreopoulos W."/>
            <person name="He G."/>
            <person name="Labutti K."/>
            <person name="Lipzen A."/>
            <person name="Ng V."/>
            <person name="Sandor L."/>
            <person name="Barry K."/>
            <person name="Martinez A.T."/>
            <person name="Xiao Y."/>
            <person name="Gibbons J.G."/>
            <person name="Terashima K."/>
            <person name="Hibbett D.S."/>
            <person name="Grigoriev I.V."/>
        </authorList>
    </citation>
    <scope>NUCLEOTIDE SEQUENCE</scope>
    <source>
        <strain evidence="1">TFB9207</strain>
    </source>
</reference>
<dbReference type="SUPFAM" id="SSF48371">
    <property type="entry name" value="ARM repeat"/>
    <property type="match status" value="1"/>
</dbReference>
<protein>
    <recommendedName>
        <fullName evidence="3">ARM repeat-containing protein</fullName>
    </recommendedName>
</protein>
<sequence length="376" mass="41393">MSTLLSDYHEWSCRRILANLDGNSDDGLEATLTKKKAKESETQDGSFLRLNGQRGNEPVILLIVWKKMEGQENALPLLENEGEATFSISRICCAALVFAETMEVRPVGRDIVDPILFLLSRYETEVPRTAKASLGNLAENNNNKLLNAKLGGLEPLILQGVQRNSGGCVNTCPFEGREMPLQLLSISPILVITFKNLDQLVYVGAIPVLVSLLNSADAVVQNYCRTAQSLAFFASLIELPGANRKKLASSEPKLFLSLGMLMDRASRATDEKYQLKIVRADGLSLLRRLLRSAYPPLLLSSAAGVRNVSNLASYDPSYNLLSFKENEEVQRRAISTLHDRAASPEKSQTVPAKAGEEESIKELVLEVQNCESQTQI</sequence>
<organism evidence="1 2">
    <name type="scientific">Lentinula raphanica</name>
    <dbReference type="NCBI Taxonomy" id="153919"/>
    <lineage>
        <taxon>Eukaryota</taxon>
        <taxon>Fungi</taxon>
        <taxon>Dikarya</taxon>
        <taxon>Basidiomycota</taxon>
        <taxon>Agaricomycotina</taxon>
        <taxon>Agaricomycetes</taxon>
        <taxon>Agaricomycetidae</taxon>
        <taxon>Agaricales</taxon>
        <taxon>Marasmiineae</taxon>
        <taxon>Omphalotaceae</taxon>
        <taxon>Lentinula</taxon>
    </lineage>
</organism>
<keyword evidence="2" id="KW-1185">Reference proteome</keyword>
<comment type="caution">
    <text evidence="1">The sequence shown here is derived from an EMBL/GenBank/DDBJ whole genome shotgun (WGS) entry which is preliminary data.</text>
</comment>
<dbReference type="InterPro" id="IPR016024">
    <property type="entry name" value="ARM-type_fold"/>
</dbReference>
<proteinExistence type="predicted"/>
<evidence type="ECO:0000313" key="1">
    <source>
        <dbReference type="EMBL" id="KAJ3835115.1"/>
    </source>
</evidence>
<dbReference type="Gene3D" id="1.25.10.10">
    <property type="entry name" value="Leucine-rich Repeat Variant"/>
    <property type="match status" value="1"/>
</dbReference>